<dbReference type="EMBL" id="CP158252">
    <property type="protein sequence ID" value="XDJ41116.1"/>
    <property type="molecule type" value="Genomic_DNA"/>
</dbReference>
<evidence type="ECO:0000313" key="2">
    <source>
        <dbReference type="EMBL" id="XDJ41116.1"/>
    </source>
</evidence>
<dbReference type="EMBL" id="CP158262">
    <property type="protein sequence ID" value="XDJ68252.1"/>
    <property type="molecule type" value="Genomic_DNA"/>
</dbReference>
<evidence type="ECO:0000313" key="3">
    <source>
        <dbReference type="EMBL" id="XDJ46270.1"/>
    </source>
</evidence>
<sequence>MEDKLFNGVCQAFEAAFSTDPATISLTSEPSDIAGWDSMGHVQLVAELEKIFSVAFEVDEVMEMEDVASIIRVLKDKGI</sequence>
<gene>
    <name evidence="4" type="ORF">ABRY94_09080</name>
    <name evidence="2" type="ORF">ABRY99_09130</name>
    <name evidence="3" type="ORF">ABRZ04_07885</name>
</gene>
<protein>
    <submittedName>
        <fullName evidence="3">Acyl carrier protein</fullName>
    </submittedName>
</protein>
<organism evidence="3">
    <name type="scientific">Castellaniella ginsengisoli</name>
    <dbReference type="NCBI Taxonomy" id="546114"/>
    <lineage>
        <taxon>Bacteria</taxon>
        <taxon>Pseudomonadati</taxon>
        <taxon>Pseudomonadota</taxon>
        <taxon>Betaproteobacteria</taxon>
        <taxon>Burkholderiales</taxon>
        <taxon>Alcaligenaceae</taxon>
        <taxon>Castellaniella</taxon>
    </lineage>
</organism>
<dbReference type="SUPFAM" id="SSF47336">
    <property type="entry name" value="ACP-like"/>
    <property type="match status" value="1"/>
</dbReference>
<dbReference type="AlphaFoldDB" id="A0AB39CWH6"/>
<dbReference type="EMBL" id="CP158254">
    <property type="protein sequence ID" value="XDJ46270.1"/>
    <property type="molecule type" value="Genomic_DNA"/>
</dbReference>
<dbReference type="PROSITE" id="PS50075">
    <property type="entry name" value="CARRIER"/>
    <property type="match status" value="1"/>
</dbReference>
<reference evidence="3" key="1">
    <citation type="submission" date="2024-05" db="EMBL/GenBank/DDBJ databases">
        <authorList>
            <person name="Luo Y.-C."/>
            <person name="Nicholds J."/>
            <person name="Mortimer T."/>
            <person name="Maboni G."/>
        </authorList>
    </citation>
    <scope>NUCLEOTIDE SEQUENCE</scope>
    <source>
        <strain evidence="4">144863</strain>
        <strain evidence="3">151836</strain>
        <strain evidence="2">153920</strain>
    </source>
</reference>
<proteinExistence type="predicted"/>
<dbReference type="InterPro" id="IPR036736">
    <property type="entry name" value="ACP-like_sf"/>
</dbReference>
<dbReference type="InterPro" id="IPR009081">
    <property type="entry name" value="PP-bd_ACP"/>
</dbReference>
<feature type="domain" description="Carrier" evidence="1">
    <location>
        <begin position="1"/>
        <end position="78"/>
    </location>
</feature>
<evidence type="ECO:0000259" key="1">
    <source>
        <dbReference type="PROSITE" id="PS50075"/>
    </source>
</evidence>
<name>A0AB39CWH6_9BURK</name>
<dbReference type="RefSeq" id="WP_368639152.1">
    <property type="nucleotide sequence ID" value="NZ_CP158252.1"/>
</dbReference>
<accession>A0AB39CWH6</accession>
<evidence type="ECO:0000313" key="4">
    <source>
        <dbReference type="EMBL" id="XDJ68252.1"/>
    </source>
</evidence>
<dbReference type="Pfam" id="PF00550">
    <property type="entry name" value="PP-binding"/>
    <property type="match status" value="1"/>
</dbReference>
<dbReference type="Gene3D" id="1.10.1200.10">
    <property type="entry name" value="ACP-like"/>
    <property type="match status" value="1"/>
</dbReference>